<sequence>MSAELIQEFLESSSDLEKLRFQLAFHCAPVLKGIKASNILVIPNSSWQPLLSLVRTIPVSCICLHRGADKCVVLLFRYHLLERHLHRAEIQDFLKEYGYTDTRISLILKRLKHRYAVYSSSHSDFPHELGALLEYPLHDVIGFIDNKGQNCLLSGYWKVYREPEKALERFRLYDRAREELAMAAISGTLPPLAGRN</sequence>
<dbReference type="EMBL" id="JAHQCX010000002">
    <property type="protein sequence ID" value="MBU9725087.1"/>
    <property type="molecule type" value="Genomic_DNA"/>
</dbReference>
<dbReference type="InterPro" id="IPR024523">
    <property type="entry name" value="DUF3793"/>
</dbReference>
<dbReference type="Pfam" id="PF12672">
    <property type="entry name" value="DUF3793"/>
    <property type="match status" value="1"/>
</dbReference>
<comment type="caution">
    <text evidence="1">The sequence shown here is derived from an EMBL/GenBank/DDBJ whole genome shotgun (WGS) entry which is preliminary data.</text>
</comment>
<keyword evidence="2" id="KW-1185">Reference proteome</keyword>
<organism evidence="1 2">
    <name type="scientific">Diplocloster modestus</name>
    <dbReference type="NCBI Taxonomy" id="2850322"/>
    <lineage>
        <taxon>Bacteria</taxon>
        <taxon>Bacillati</taxon>
        <taxon>Bacillota</taxon>
        <taxon>Clostridia</taxon>
        <taxon>Lachnospirales</taxon>
        <taxon>Lachnospiraceae</taxon>
        <taxon>Diplocloster</taxon>
    </lineage>
</organism>
<proteinExistence type="predicted"/>
<name>A0ABS6K3J3_9FIRM</name>
<accession>A0ABS6K3J3</accession>
<protein>
    <submittedName>
        <fullName evidence="1">DUF3793 family protein</fullName>
    </submittedName>
</protein>
<reference evidence="1 2" key="1">
    <citation type="submission" date="2021-06" db="EMBL/GenBank/DDBJ databases">
        <title>Description of novel taxa of the family Lachnospiraceae.</title>
        <authorList>
            <person name="Chaplin A.V."/>
            <person name="Sokolova S.R."/>
            <person name="Pikina A.P."/>
            <person name="Korzhanova M."/>
            <person name="Belova V."/>
            <person name="Korostin D."/>
            <person name="Efimov B.A."/>
        </authorList>
    </citation>
    <scope>NUCLEOTIDE SEQUENCE [LARGE SCALE GENOMIC DNA]</scope>
    <source>
        <strain evidence="1 2">ASD4241</strain>
    </source>
</reference>
<dbReference type="RefSeq" id="WP_158349763.1">
    <property type="nucleotide sequence ID" value="NZ_JAHQCX010000002.1"/>
</dbReference>
<gene>
    <name evidence="1" type="ORF">KTH90_03575</name>
</gene>
<dbReference type="Proteomes" id="UP001314681">
    <property type="component" value="Unassembled WGS sequence"/>
</dbReference>
<evidence type="ECO:0000313" key="1">
    <source>
        <dbReference type="EMBL" id="MBU9725087.1"/>
    </source>
</evidence>
<evidence type="ECO:0000313" key="2">
    <source>
        <dbReference type="Proteomes" id="UP001314681"/>
    </source>
</evidence>